<gene>
    <name evidence="1" type="ORF">FHK98_08410</name>
</gene>
<reference evidence="1 2" key="1">
    <citation type="journal article" date="2020" name="J. Appl. Phycol.">
        <title>Morphological changes and genome evolution in Raphidiopsis raciborskii CS-506 after 23 years in culture.</title>
        <authorList>
            <person name="Willis A."/>
            <person name="Bent S.J."/>
            <person name="Jameson I.D."/>
        </authorList>
    </citation>
    <scope>NUCLEOTIDE SEQUENCE [LARGE SCALE GENOMIC DNA]</scope>
    <source>
        <strain evidence="1 2">CS-506_A</strain>
    </source>
</reference>
<comment type="caution">
    <text evidence="1">The sequence shown here is derived from an EMBL/GenBank/DDBJ whole genome shotgun (WGS) entry which is preliminary data.</text>
</comment>
<name>A0A838WJ75_9CYAN</name>
<dbReference type="PANTHER" id="PTHR13192">
    <property type="entry name" value="MY011 PROTEIN"/>
    <property type="match status" value="1"/>
</dbReference>
<protein>
    <submittedName>
        <fullName evidence="1">Methylmalonic aciduria and homocystinuria type D protein</fullName>
    </submittedName>
</protein>
<proteinExistence type="predicted"/>
<evidence type="ECO:0000313" key="1">
    <source>
        <dbReference type="EMBL" id="MBA4465666.1"/>
    </source>
</evidence>
<organism evidence="1 2">
    <name type="scientific">Cylindrospermopsis raciborskii CS-506_A</name>
    <dbReference type="NCBI Taxonomy" id="2585140"/>
    <lineage>
        <taxon>Bacteria</taxon>
        <taxon>Bacillati</taxon>
        <taxon>Cyanobacteriota</taxon>
        <taxon>Cyanophyceae</taxon>
        <taxon>Nostocales</taxon>
        <taxon>Aphanizomenonaceae</taxon>
        <taxon>Cylindrospermopsis</taxon>
    </lineage>
</organism>
<dbReference type="GO" id="GO:0009235">
    <property type="term" value="P:cobalamin metabolic process"/>
    <property type="evidence" value="ECO:0007669"/>
    <property type="project" value="InterPro"/>
</dbReference>
<dbReference type="AlphaFoldDB" id="A0A838WJ75"/>
<accession>A0A838WJ75</accession>
<dbReference type="Proteomes" id="UP000538075">
    <property type="component" value="Unassembled WGS sequence"/>
</dbReference>
<dbReference type="Pfam" id="PF10229">
    <property type="entry name" value="MMADHC"/>
    <property type="match status" value="1"/>
</dbReference>
<dbReference type="EMBL" id="VDFG01000536">
    <property type="protein sequence ID" value="MBA4465666.1"/>
    <property type="molecule type" value="Genomic_DNA"/>
</dbReference>
<sequence length="191" mass="21439">MVNSLSVRTSDPSYPINLVGKTGQAVYISIHNPSQYICANCEQILPDWKQQQFLWVIVVLQQSKYPLVEMTGEIETEKEKLREKFIRFGCDVAFNLRDQGYTTDLIDPRTGYPLLSHPGLIPHDDTAVAKALLNYPVIKNKCCVLVHPQWGTAVYPSVLLSSAPPEVILSAIKSIAPLHGWMEVDNELPHL</sequence>
<evidence type="ECO:0000313" key="2">
    <source>
        <dbReference type="Proteomes" id="UP000538075"/>
    </source>
</evidence>
<dbReference type="PANTHER" id="PTHR13192:SF3">
    <property type="entry name" value="COBALAMIN TRAFFICKING PROTEIN CBLD"/>
    <property type="match status" value="1"/>
</dbReference>
<dbReference type="InterPro" id="IPR019362">
    <property type="entry name" value="MMADHC"/>
</dbReference>